<organism evidence="1">
    <name type="scientific">marine sediment metagenome</name>
    <dbReference type="NCBI Taxonomy" id="412755"/>
    <lineage>
        <taxon>unclassified sequences</taxon>
        <taxon>metagenomes</taxon>
        <taxon>ecological metagenomes</taxon>
    </lineage>
</organism>
<name>A0A0F8WWA0_9ZZZZ</name>
<feature type="non-terminal residue" evidence="1">
    <location>
        <position position="1"/>
    </location>
</feature>
<sequence>KTMNAVFPDVYTWDNVTSDLIIVGQKSSKKISPGKVRSRIKKLDEETLNYWRFVGGPKKWAGLLNDPEVLINSDNLPRIEFQSARNKIEGKNRILLDHQ</sequence>
<reference evidence="1" key="1">
    <citation type="journal article" date="2015" name="Nature">
        <title>Complex archaea that bridge the gap between prokaryotes and eukaryotes.</title>
        <authorList>
            <person name="Spang A."/>
            <person name="Saw J.H."/>
            <person name="Jorgensen S.L."/>
            <person name="Zaremba-Niedzwiedzka K."/>
            <person name="Martijn J."/>
            <person name="Lind A.E."/>
            <person name="van Eijk R."/>
            <person name="Schleper C."/>
            <person name="Guy L."/>
            <person name="Ettema T.J."/>
        </authorList>
    </citation>
    <scope>NUCLEOTIDE SEQUENCE</scope>
</reference>
<dbReference type="AlphaFoldDB" id="A0A0F8WWA0"/>
<proteinExistence type="predicted"/>
<gene>
    <name evidence="1" type="ORF">LCGC14_3102260</name>
</gene>
<protein>
    <submittedName>
        <fullName evidence="1">Uncharacterized protein</fullName>
    </submittedName>
</protein>
<accession>A0A0F8WWA0</accession>
<dbReference type="EMBL" id="LAZR01066889">
    <property type="protein sequence ID" value="KKK52700.1"/>
    <property type="molecule type" value="Genomic_DNA"/>
</dbReference>
<evidence type="ECO:0000313" key="1">
    <source>
        <dbReference type="EMBL" id="KKK52700.1"/>
    </source>
</evidence>
<comment type="caution">
    <text evidence="1">The sequence shown here is derived from an EMBL/GenBank/DDBJ whole genome shotgun (WGS) entry which is preliminary data.</text>
</comment>